<keyword evidence="1" id="KW-0732">Signal</keyword>
<sequence length="149" mass="16277">MIGRFVILFCLAATSALAEDCRPYANARFGYAVDLTAGFTLANDADNGDGMTLQSADGMAKQDSWQINYSKPSRTFASYSGTRKDRTFYARAVALCHDAIGYLMLEYPKAALKAYDPVVQHLDKTLAAPPRCWGQSPAFAMLKQVSTAE</sequence>
<dbReference type="HOGENOM" id="CLU_104618_0_0_5"/>
<evidence type="ECO:0000313" key="2">
    <source>
        <dbReference type="EMBL" id="CDM56897.1"/>
    </source>
</evidence>
<dbReference type="AlphaFoldDB" id="W6R6I7"/>
<feature type="signal peptide" evidence="1">
    <location>
        <begin position="1"/>
        <end position="18"/>
    </location>
</feature>
<proteinExistence type="predicted"/>
<organism evidence="2 3">
    <name type="scientific">Rhizobium favelukesii</name>
    <dbReference type="NCBI Taxonomy" id="348824"/>
    <lineage>
        <taxon>Bacteria</taxon>
        <taxon>Pseudomonadati</taxon>
        <taxon>Pseudomonadota</taxon>
        <taxon>Alphaproteobacteria</taxon>
        <taxon>Hyphomicrobiales</taxon>
        <taxon>Rhizobiaceae</taxon>
        <taxon>Rhizobium/Agrobacterium group</taxon>
        <taxon>Rhizobium</taxon>
    </lineage>
</organism>
<evidence type="ECO:0000256" key="1">
    <source>
        <dbReference type="SAM" id="SignalP"/>
    </source>
</evidence>
<evidence type="ECO:0008006" key="4">
    <source>
        <dbReference type="Google" id="ProtNLM"/>
    </source>
</evidence>
<dbReference type="Proteomes" id="UP000019443">
    <property type="component" value="Chromosome"/>
</dbReference>
<name>W6R6I7_9HYPH</name>
<gene>
    <name evidence="2" type="ORF">LPU83_1223</name>
</gene>
<protein>
    <recommendedName>
        <fullName evidence="4">Secreted protein</fullName>
    </recommendedName>
</protein>
<dbReference type="EMBL" id="HG916852">
    <property type="protein sequence ID" value="CDM56897.1"/>
    <property type="molecule type" value="Genomic_DNA"/>
</dbReference>
<reference evidence="2" key="1">
    <citation type="submission" date="2013-11" db="EMBL/GenBank/DDBJ databases">
        <title>Draft genome sequence of the broad-host-range Rhizobium sp. LPU83 strain, a member of the low-genetic diversity Oregon-like Rhizobium sp. group.</title>
        <authorList>
            <person name="Wibberg D."/>
            <person name="Puehler A."/>
            <person name="Schlueter A."/>
        </authorList>
    </citation>
    <scope>NUCLEOTIDE SEQUENCE [LARGE SCALE GENOMIC DNA]</scope>
    <source>
        <strain evidence="2">LPU83</strain>
    </source>
</reference>
<keyword evidence="3" id="KW-1185">Reference proteome</keyword>
<feature type="chain" id="PRO_5004880394" description="Secreted protein" evidence="1">
    <location>
        <begin position="19"/>
        <end position="149"/>
    </location>
</feature>
<dbReference type="KEGG" id="rhl:LPU83_1223"/>
<evidence type="ECO:0000313" key="3">
    <source>
        <dbReference type="Proteomes" id="UP000019443"/>
    </source>
</evidence>
<accession>W6R6I7</accession>
<dbReference type="RefSeq" id="WP_024313796.1">
    <property type="nucleotide sequence ID" value="NZ_ATTO01000006.1"/>
</dbReference>
<dbReference type="eggNOG" id="COG0515">
    <property type="taxonomic scope" value="Bacteria"/>
</dbReference>